<organism evidence="2 3">
    <name type="scientific">Porphyromonas somerae</name>
    <dbReference type="NCBI Taxonomy" id="322095"/>
    <lineage>
        <taxon>Bacteria</taxon>
        <taxon>Pseudomonadati</taxon>
        <taxon>Bacteroidota</taxon>
        <taxon>Bacteroidia</taxon>
        <taxon>Bacteroidales</taxon>
        <taxon>Porphyromonadaceae</taxon>
        <taxon>Porphyromonas</taxon>
    </lineage>
</organism>
<gene>
    <name evidence="2" type="ORF">HMPREF3185_01223</name>
</gene>
<feature type="domain" description="Nucleotide modification associated" evidence="1">
    <location>
        <begin position="119"/>
        <end position="180"/>
    </location>
</feature>
<feature type="domain" description="Nucleotide modification associated" evidence="1">
    <location>
        <begin position="26"/>
        <end position="86"/>
    </location>
</feature>
<dbReference type="PATRIC" id="fig|322095.3.peg.1206"/>
<keyword evidence="3" id="KW-1185">Reference proteome</keyword>
<evidence type="ECO:0000313" key="2">
    <source>
        <dbReference type="EMBL" id="KXB75974.1"/>
    </source>
</evidence>
<dbReference type="OrthoDB" id="659365at2"/>
<protein>
    <recommendedName>
        <fullName evidence="1">Nucleotide modification associated domain-containing protein</fullName>
    </recommendedName>
</protein>
<dbReference type="STRING" id="322095.HMPREF3185_01223"/>
<sequence>MEARINSTEQECRTILRTCRELFAKKLHDYGAAWRILRPESLTDQIYIKAERIRGIQMRGHAAVDEGIEPEFIGIVNYGLIGMIQLERGAVSSPDMSVEEALEAYDRCAEKTLQLMLAKNHDYGEVWRNMRVTSMTDLILSKIHRTKQIEDLQGATFVSEGVEANYMDMVNYAIFCLIKLTLPAA</sequence>
<name>A0A134B7Q8_9PORP</name>
<comment type="caution">
    <text evidence="2">The sequence shown here is derived from an EMBL/GenBank/DDBJ whole genome shotgun (WGS) entry which is preliminary data.</text>
</comment>
<proteinExistence type="predicted"/>
<dbReference type="Pfam" id="PF07659">
    <property type="entry name" value="DUF1599"/>
    <property type="match status" value="2"/>
</dbReference>
<dbReference type="AlphaFoldDB" id="A0A134B7Q8"/>
<dbReference type="RefSeq" id="WP_060935498.1">
    <property type="nucleotide sequence ID" value="NZ_KQ960446.1"/>
</dbReference>
<dbReference type="Proteomes" id="UP000070224">
    <property type="component" value="Unassembled WGS sequence"/>
</dbReference>
<dbReference type="InterPro" id="IPR011630">
    <property type="entry name" value="DUF1599"/>
</dbReference>
<evidence type="ECO:0000259" key="1">
    <source>
        <dbReference type="Pfam" id="PF07659"/>
    </source>
</evidence>
<dbReference type="EMBL" id="LSDK01000081">
    <property type="protein sequence ID" value="KXB75974.1"/>
    <property type="molecule type" value="Genomic_DNA"/>
</dbReference>
<accession>A0A134B7Q8</accession>
<reference evidence="3" key="1">
    <citation type="submission" date="2016-01" db="EMBL/GenBank/DDBJ databases">
        <authorList>
            <person name="Mitreva M."/>
            <person name="Pepin K.H."/>
            <person name="Mihindukulasuriya K.A."/>
            <person name="Fulton R."/>
            <person name="Fronick C."/>
            <person name="O'Laughlin M."/>
            <person name="Miner T."/>
            <person name="Herter B."/>
            <person name="Rosa B.A."/>
            <person name="Cordes M."/>
            <person name="Tomlinson C."/>
            <person name="Wollam A."/>
            <person name="Palsikar V.B."/>
            <person name="Mardis E.R."/>
            <person name="Wilson R.K."/>
        </authorList>
    </citation>
    <scope>NUCLEOTIDE SEQUENCE [LARGE SCALE GENOMIC DNA]</scope>
    <source>
        <strain evidence="3">KA00683</strain>
    </source>
</reference>
<evidence type="ECO:0000313" key="3">
    <source>
        <dbReference type="Proteomes" id="UP000070224"/>
    </source>
</evidence>